<proteinExistence type="predicted"/>
<name>U7QY59_PHOTE</name>
<dbReference type="AlphaFoldDB" id="U7QY59"/>
<dbReference type="PATRIC" id="fig|1389415.4.peg.3306"/>
<evidence type="ECO:0000313" key="1">
    <source>
        <dbReference type="EMBL" id="ERT11975.1"/>
    </source>
</evidence>
<sequence length="51" mass="5608">MKYQNSLPEKIDASAMANLVISQGQDSGYELFSVTIAVITVDTLELDQMDN</sequence>
<comment type="caution">
    <text evidence="1">The sequence shown here is derived from an EMBL/GenBank/DDBJ whole genome shotgun (WGS) entry which is preliminary data.</text>
</comment>
<organism evidence="1 2">
    <name type="scientific">Photorhabdus temperata J3</name>
    <dbReference type="NCBI Taxonomy" id="1389415"/>
    <lineage>
        <taxon>Bacteria</taxon>
        <taxon>Pseudomonadati</taxon>
        <taxon>Pseudomonadota</taxon>
        <taxon>Gammaproteobacteria</taxon>
        <taxon>Enterobacterales</taxon>
        <taxon>Morganellaceae</taxon>
        <taxon>Photorhabdus</taxon>
    </lineage>
</organism>
<dbReference type="EMBL" id="AXDT01000160">
    <property type="protein sequence ID" value="ERT11975.1"/>
    <property type="molecule type" value="Genomic_DNA"/>
</dbReference>
<accession>U7QY59</accession>
<protein>
    <submittedName>
        <fullName evidence="1">Uncharacterized protein</fullName>
    </submittedName>
</protein>
<evidence type="ECO:0000313" key="2">
    <source>
        <dbReference type="Proteomes" id="UP000017133"/>
    </source>
</evidence>
<dbReference type="Proteomes" id="UP000017133">
    <property type="component" value="Unassembled WGS sequence"/>
</dbReference>
<reference evidence="1 2" key="1">
    <citation type="submission" date="2013-10" db="EMBL/GenBank/DDBJ databases">
        <title>Whole Genome Shotgun Sequence of Photorhabdus temperata J3.</title>
        <authorList>
            <person name="Park G.-S."/>
            <person name="Hong S.-J."/>
            <person name="Shin J.-H."/>
        </authorList>
    </citation>
    <scope>NUCLEOTIDE SEQUENCE [LARGE SCALE GENOMIC DNA]</scope>
    <source>
        <strain evidence="1 2">J3</strain>
    </source>
</reference>
<gene>
    <name evidence="1" type="ORF">O185_16610</name>
</gene>
<keyword evidence="2" id="KW-1185">Reference proteome</keyword>